<evidence type="ECO:0000313" key="6">
    <source>
        <dbReference type="Proteomes" id="UP000663760"/>
    </source>
</evidence>
<dbReference type="PROSITE" id="PS50961">
    <property type="entry name" value="HTH_LA"/>
    <property type="match status" value="1"/>
</dbReference>
<feature type="region of interest" description="Disordered" evidence="3">
    <location>
        <begin position="480"/>
        <end position="503"/>
    </location>
</feature>
<dbReference type="GO" id="GO:0003723">
    <property type="term" value="F:RNA binding"/>
    <property type="evidence" value="ECO:0007669"/>
    <property type="project" value="UniProtKB-UniRule"/>
</dbReference>
<protein>
    <recommendedName>
        <fullName evidence="4">HTH La-type RNA-binding domain-containing protein</fullName>
    </recommendedName>
</protein>
<evidence type="ECO:0000256" key="1">
    <source>
        <dbReference type="ARBA" id="ARBA00022884"/>
    </source>
</evidence>
<organism evidence="5 6">
    <name type="scientific">Spirodela intermedia</name>
    <name type="common">Intermediate duckweed</name>
    <dbReference type="NCBI Taxonomy" id="51605"/>
    <lineage>
        <taxon>Eukaryota</taxon>
        <taxon>Viridiplantae</taxon>
        <taxon>Streptophyta</taxon>
        <taxon>Embryophyta</taxon>
        <taxon>Tracheophyta</taxon>
        <taxon>Spermatophyta</taxon>
        <taxon>Magnoliopsida</taxon>
        <taxon>Liliopsida</taxon>
        <taxon>Araceae</taxon>
        <taxon>Lemnoideae</taxon>
        <taxon>Spirodela</taxon>
    </lineage>
</organism>
<evidence type="ECO:0000313" key="5">
    <source>
        <dbReference type="EMBL" id="CAA7391433.1"/>
    </source>
</evidence>
<dbReference type="EMBL" id="LR746265">
    <property type="protein sequence ID" value="CAA7391433.1"/>
    <property type="molecule type" value="Genomic_DNA"/>
</dbReference>
<feature type="compositionally biased region" description="Low complexity" evidence="3">
    <location>
        <begin position="1"/>
        <end position="16"/>
    </location>
</feature>
<gene>
    <name evidence="5" type="ORF">SI8410_02002730</name>
</gene>
<sequence length="572" mass="60127">MATAADSSPSYSSSHAPPFPRNARNLSSPWSHVVRGESDETPAPAAAASPSAPSLTGGTPAASTVPPPQVSDRSPLKTATSDTPADVRAGDAAGAPTTPPPSSNVVDQEASASSQEMNSAWKTFSNGSINAGSVMGAESWPALSEAIKVSLKSSSSDSLKGLANGSVSVPSAPMTTSPKPTATNPNTSSSASHAVPARQKAMKRHGGSGGVAGPVPNNNGGGFTSSGIMSPGTQTGSAEASHNASDKVVASGPSPRELPGRTNDWDNGSKAGGNEHQRNHNSNRRGNNAGGGGHHHSNFGNRADQGRGGYEWNNRSFGGGRDMHTQHQQQQQPRAMARPFLRPQPPGPAPFIPPPPQIRPFANPMGYHDISPPVFYVPPPLPEPWRGMPFVPPTPMYFAPPDLQLRAMLLQQIEYYFSPENLCRDVFLRQNMDEEGWVPVSLVAGFRRVINLTNSIPLILDSVRGSTVVELQGDKMRRRNDWRNWPPLSTSASPRDPSTRPNYDALAGQLAHVGLEEGSSGENIRRGEAHLGASLGRSASGELNSQAQDGDNSGQIAAQNGSGRSFGRSDNF</sequence>
<evidence type="ECO:0000256" key="3">
    <source>
        <dbReference type="SAM" id="MobiDB-lite"/>
    </source>
</evidence>
<evidence type="ECO:0000259" key="4">
    <source>
        <dbReference type="PROSITE" id="PS50961"/>
    </source>
</evidence>
<dbReference type="CDD" id="cd07323">
    <property type="entry name" value="LAM"/>
    <property type="match status" value="1"/>
</dbReference>
<dbReference type="OrthoDB" id="340227at2759"/>
<keyword evidence="1 2" id="KW-0694">RNA-binding</keyword>
<feature type="compositionally biased region" description="Polar residues" evidence="3">
    <location>
        <begin position="225"/>
        <end position="243"/>
    </location>
</feature>
<feature type="compositionally biased region" description="Polar residues" evidence="3">
    <location>
        <begin position="103"/>
        <end position="119"/>
    </location>
</feature>
<feature type="domain" description="HTH La-type RNA-binding" evidence="4">
    <location>
        <begin position="399"/>
        <end position="490"/>
    </location>
</feature>
<dbReference type="InterPro" id="IPR036390">
    <property type="entry name" value="WH_DNA-bd_sf"/>
</dbReference>
<feature type="region of interest" description="Disordered" evidence="3">
    <location>
        <begin position="1"/>
        <end position="119"/>
    </location>
</feature>
<feature type="region of interest" description="Disordered" evidence="3">
    <location>
        <begin position="148"/>
        <end position="349"/>
    </location>
</feature>
<dbReference type="SUPFAM" id="SSF46785">
    <property type="entry name" value="Winged helix' DNA-binding domain"/>
    <property type="match status" value="1"/>
</dbReference>
<dbReference type="SMART" id="SM00715">
    <property type="entry name" value="LA"/>
    <property type="match status" value="1"/>
</dbReference>
<dbReference type="FunFam" id="1.10.10.10:FF:000131">
    <property type="entry name" value="la-related protein 1B isoform X2"/>
    <property type="match status" value="1"/>
</dbReference>
<feature type="compositionally biased region" description="Low complexity" evidence="3">
    <location>
        <begin position="175"/>
        <end position="192"/>
    </location>
</feature>
<dbReference type="GO" id="GO:0005737">
    <property type="term" value="C:cytoplasm"/>
    <property type="evidence" value="ECO:0007669"/>
    <property type="project" value="UniProtKB-ARBA"/>
</dbReference>
<dbReference type="InterPro" id="IPR045180">
    <property type="entry name" value="La_dom_prot"/>
</dbReference>
<dbReference type="Pfam" id="PF05383">
    <property type="entry name" value="La"/>
    <property type="match status" value="1"/>
</dbReference>
<feature type="compositionally biased region" description="Polar residues" evidence="3">
    <location>
        <begin position="541"/>
        <end position="572"/>
    </location>
</feature>
<proteinExistence type="predicted"/>
<dbReference type="PANTHER" id="PTHR22792:SF132">
    <property type="entry name" value="LA-RELATED PROTEIN 1"/>
    <property type="match status" value="1"/>
</dbReference>
<accession>A0A7I8K2Y1</accession>
<keyword evidence="6" id="KW-1185">Reference proteome</keyword>
<reference evidence="5" key="1">
    <citation type="submission" date="2020-02" db="EMBL/GenBank/DDBJ databases">
        <authorList>
            <person name="Scholz U."/>
            <person name="Mascher M."/>
            <person name="Fiebig A."/>
        </authorList>
    </citation>
    <scope>NUCLEOTIDE SEQUENCE</scope>
</reference>
<dbReference type="Gene3D" id="1.10.10.10">
    <property type="entry name" value="Winged helix-like DNA-binding domain superfamily/Winged helix DNA-binding domain"/>
    <property type="match status" value="1"/>
</dbReference>
<name>A0A7I8K2Y1_SPIIN</name>
<feature type="compositionally biased region" description="Low complexity" evidence="3">
    <location>
        <begin position="42"/>
        <end position="54"/>
    </location>
</feature>
<dbReference type="AlphaFoldDB" id="A0A7I8K2Y1"/>
<feature type="region of interest" description="Disordered" evidence="3">
    <location>
        <begin position="535"/>
        <end position="572"/>
    </location>
</feature>
<dbReference type="InterPro" id="IPR006630">
    <property type="entry name" value="La_HTH"/>
</dbReference>
<feature type="compositionally biased region" description="Low complexity" evidence="3">
    <location>
        <begin position="148"/>
        <end position="162"/>
    </location>
</feature>
<dbReference type="PANTHER" id="PTHR22792">
    <property type="entry name" value="LUPUS LA PROTEIN-RELATED"/>
    <property type="match status" value="1"/>
</dbReference>
<dbReference type="Proteomes" id="UP000663760">
    <property type="component" value="Chromosome 2"/>
</dbReference>
<evidence type="ECO:0000256" key="2">
    <source>
        <dbReference type="PROSITE-ProRule" id="PRU00332"/>
    </source>
</evidence>
<dbReference type="InterPro" id="IPR036388">
    <property type="entry name" value="WH-like_DNA-bd_sf"/>
</dbReference>